<keyword evidence="4" id="KW-1185">Reference proteome</keyword>
<feature type="region of interest" description="Disordered" evidence="1">
    <location>
        <begin position="25"/>
        <end position="79"/>
    </location>
</feature>
<feature type="domain" description="Phosphodiester glycosidase" evidence="2">
    <location>
        <begin position="566"/>
        <end position="645"/>
    </location>
</feature>
<dbReference type="PANTHER" id="PTHR40446">
    <property type="entry name" value="N-ACETYLGLUCOSAMINE-1-PHOSPHODIESTER ALPHA-N-ACETYLGLUCOSAMINIDASE"/>
    <property type="match status" value="1"/>
</dbReference>
<evidence type="ECO:0000256" key="1">
    <source>
        <dbReference type="SAM" id="MobiDB-lite"/>
    </source>
</evidence>
<evidence type="ECO:0000313" key="4">
    <source>
        <dbReference type="Proteomes" id="UP001530315"/>
    </source>
</evidence>
<evidence type="ECO:0000313" key="3">
    <source>
        <dbReference type="EMBL" id="KAL3784321.1"/>
    </source>
</evidence>
<reference evidence="3 4" key="1">
    <citation type="submission" date="2024-10" db="EMBL/GenBank/DDBJ databases">
        <title>Updated reference genomes for cyclostephanoid diatoms.</title>
        <authorList>
            <person name="Roberts W.R."/>
            <person name="Alverson A.J."/>
        </authorList>
    </citation>
    <scope>NUCLEOTIDE SEQUENCE [LARGE SCALE GENOMIC DNA]</scope>
    <source>
        <strain evidence="3 4">AJA276-08</strain>
    </source>
</reference>
<dbReference type="InterPro" id="IPR018711">
    <property type="entry name" value="NAGPA"/>
</dbReference>
<dbReference type="PANTHER" id="PTHR40446:SF2">
    <property type="entry name" value="N-ACETYLGLUCOSAMINE-1-PHOSPHODIESTER ALPHA-N-ACETYLGLUCOSAMINIDASE"/>
    <property type="match status" value="1"/>
</dbReference>
<evidence type="ECO:0000259" key="2">
    <source>
        <dbReference type="Pfam" id="PF09992"/>
    </source>
</evidence>
<name>A0ABD3PB07_9STRA</name>
<dbReference type="Pfam" id="PF09992">
    <property type="entry name" value="NAGPA"/>
    <property type="match status" value="1"/>
</dbReference>
<protein>
    <recommendedName>
        <fullName evidence="2">Phosphodiester glycosidase domain-containing protein</fullName>
    </recommendedName>
</protein>
<comment type="caution">
    <text evidence="3">The sequence shown here is derived from an EMBL/GenBank/DDBJ whole genome shotgun (WGS) entry which is preliminary data.</text>
</comment>
<organism evidence="3 4">
    <name type="scientific">Stephanodiscus triporus</name>
    <dbReference type="NCBI Taxonomy" id="2934178"/>
    <lineage>
        <taxon>Eukaryota</taxon>
        <taxon>Sar</taxon>
        <taxon>Stramenopiles</taxon>
        <taxon>Ochrophyta</taxon>
        <taxon>Bacillariophyta</taxon>
        <taxon>Coscinodiscophyceae</taxon>
        <taxon>Thalassiosirophycidae</taxon>
        <taxon>Stephanodiscales</taxon>
        <taxon>Stephanodiscaceae</taxon>
        <taxon>Stephanodiscus</taxon>
    </lineage>
</organism>
<dbReference type="AlphaFoldDB" id="A0ABD3PB07"/>
<feature type="region of interest" description="Disordered" evidence="1">
    <location>
        <begin position="117"/>
        <end position="136"/>
    </location>
</feature>
<gene>
    <name evidence="3" type="ORF">ACHAW5_000212</name>
</gene>
<proteinExistence type="predicted"/>
<feature type="region of interest" description="Disordered" evidence="1">
    <location>
        <begin position="366"/>
        <end position="398"/>
    </location>
</feature>
<sequence length="685" mass="72782">MNSANNKDDGAPVTWLSMARMEIQRAHHRPKKNNNDDRLYDVLRAFGQGDDDAPGPSNLDPDSGYDYDSGSSSSSSSSAEVLRERISIELLDEVDPDQARMFGRRFYSVSVLLRGGGGGGGDDDGGGGGGGGGGGMMISTTTTTTTTTMTERLLRLALHRRIVQILSTTDPVLSRRKAPRVRALVDFIWSQSLIFGLRDDAADDDDDEDDDADVVRHPTLTRLVHEKDMTSSSSSCYVELSPGFRHAVIDGQTSDFGPVHINVLRIDVAAASEDEYGDVGDDGNGHPRPVVVRMKCVDARGTTTDLRDLAREHGAIAAISGGFFLYSEPDIEIPSNRTDPVGMLVSDGTVVGPPIFRRAAIVQMTGGDGGCRRRSSGGGRGDDGERRGGGGGGSASSIRIDRVGMSGVACSLFRTCASSSAIRERLGTFTIGKDGAKCVHRGSADVVVLGGDEIAFSIVGSAVVSSHLSPTNVRVPLAGFVLVVPRDALHDLDAIDAKIRNGATMDVSYELPPPYDGARNAMAGGPMFFSDDDDDDPDGNCHSMDLHSEDFRGSAPPVTFSQDETHDHNLLPRMGVGIARCGDTGNEQLVCVAVDGRNLDRALGLTLQGTSDLLRALGCTRAMNLDGGSSKRMVVWDPKSGRHRVVCLSTTEIKAGVAGDDRDGEETVEPSRPVYSAILFLPGER</sequence>
<dbReference type="Proteomes" id="UP001530315">
    <property type="component" value="Unassembled WGS sequence"/>
</dbReference>
<feature type="compositionally biased region" description="Low complexity" evidence="1">
    <location>
        <begin position="62"/>
        <end position="78"/>
    </location>
</feature>
<accession>A0ABD3PB07</accession>
<dbReference type="EMBL" id="JALLAZ020000932">
    <property type="protein sequence ID" value="KAL3784321.1"/>
    <property type="molecule type" value="Genomic_DNA"/>
</dbReference>